<proteinExistence type="predicted"/>
<sequence length="631" mass="74300">MFFLLNNQFFVYIYNSDKYQCLIINNEIYYKIHRIFEIYKKNLYSIAIKYFQIIKYYTSQNQRMINILLISTYQYDEIKNCFTVTSSIELIQDSNVICINFDSSANILCNALPRGLNISVALNELPNDVYDYIYDFSYSTTQKFCFLCQDCVGTTFYKSNYAKVSMNSVAKITYFTVGQIFRIQSDYSQCFYESRYNVNDYQSQLSIEKNKMCFKAASTFRCSLLTKIFSINNISVSLSFFDRDTLNFIYSGETIDNTYLINSGTYPDGSKYQYHTVCFSTTENLYNSFAFSTFYQAQITFNVSLDNIFRILSTKAHIFKFQEFENPMSNFQMLPATYEFQFRGSPNSKALQLQNMIEQQQIEKATIKLVISSWNTAELDQTYYEYINTNENFNFSSSSNYLTCLAVLNISGCTESIQEVRNMQTSNMRITTQHYFYKNDLQVIIGAQNIINEKINNCWKELLGILDDNGISINITYYQTITCIFDQRTDIILRIAVENDTNSEQFSLYKQHLKLVYPLKLDKNFQGLILIYQQLAKQIILNMSCYRCLILAIVIQQYRNYKCITQPFQIHGNHQNQQQLITVFCIWCHCQSLYFILSVNNLFNNKLTRCVSRRKICRIQCKHFRVKRQSN</sequence>
<name>A0ABP1IUY7_9EUKA</name>
<dbReference type="Proteomes" id="UP001642409">
    <property type="component" value="Unassembled WGS sequence"/>
</dbReference>
<gene>
    <name evidence="1" type="ORF">HINF_LOCUS29632</name>
</gene>
<comment type="caution">
    <text evidence="1">The sequence shown here is derived from an EMBL/GenBank/DDBJ whole genome shotgun (WGS) entry which is preliminary data.</text>
</comment>
<protein>
    <recommendedName>
        <fullName evidence="3">Transmembrane protein</fullName>
    </recommendedName>
</protein>
<dbReference type="EMBL" id="CAXDID020000096">
    <property type="protein sequence ID" value="CAL6024477.1"/>
    <property type="molecule type" value="Genomic_DNA"/>
</dbReference>
<evidence type="ECO:0000313" key="2">
    <source>
        <dbReference type="Proteomes" id="UP001642409"/>
    </source>
</evidence>
<evidence type="ECO:0008006" key="3">
    <source>
        <dbReference type="Google" id="ProtNLM"/>
    </source>
</evidence>
<accession>A0ABP1IUY7</accession>
<keyword evidence="2" id="KW-1185">Reference proteome</keyword>
<evidence type="ECO:0000313" key="1">
    <source>
        <dbReference type="EMBL" id="CAL6024477.1"/>
    </source>
</evidence>
<reference evidence="1 2" key="1">
    <citation type="submission" date="2024-07" db="EMBL/GenBank/DDBJ databases">
        <authorList>
            <person name="Akdeniz Z."/>
        </authorList>
    </citation>
    <scope>NUCLEOTIDE SEQUENCE [LARGE SCALE GENOMIC DNA]</scope>
</reference>
<organism evidence="1 2">
    <name type="scientific">Hexamita inflata</name>
    <dbReference type="NCBI Taxonomy" id="28002"/>
    <lineage>
        <taxon>Eukaryota</taxon>
        <taxon>Metamonada</taxon>
        <taxon>Diplomonadida</taxon>
        <taxon>Hexamitidae</taxon>
        <taxon>Hexamitinae</taxon>
        <taxon>Hexamita</taxon>
    </lineage>
</organism>